<dbReference type="SUPFAM" id="SSF52440">
    <property type="entry name" value="PreATP-grasp domain"/>
    <property type="match status" value="2"/>
</dbReference>
<feature type="binding site" evidence="14">
    <location>
        <position position="795"/>
    </location>
    <ligand>
        <name>ATP</name>
        <dbReference type="ChEBI" id="CHEBI:30616"/>
        <label>2</label>
    </ligand>
</feature>
<feature type="binding site" evidence="14">
    <location>
        <position position="242"/>
    </location>
    <ligand>
        <name>ATP</name>
        <dbReference type="ChEBI" id="CHEBI:30616"/>
        <label>1</label>
    </ligand>
</feature>
<dbReference type="SUPFAM" id="SSF48108">
    <property type="entry name" value="Carbamoyl phosphate synthetase, large subunit connection domain"/>
    <property type="match status" value="1"/>
</dbReference>
<feature type="binding site" evidence="14">
    <location>
        <position position="169"/>
    </location>
    <ligand>
        <name>ATP</name>
        <dbReference type="ChEBI" id="CHEBI:30616"/>
        <label>1</label>
    </ligand>
</feature>
<feature type="binding site" evidence="14">
    <location>
        <position position="241"/>
    </location>
    <ligand>
        <name>ATP</name>
        <dbReference type="ChEBI" id="CHEBI:30616"/>
        <label>1</label>
    </ligand>
</feature>
<feature type="binding site" evidence="14">
    <location>
        <position position="759"/>
    </location>
    <ligand>
        <name>ATP</name>
        <dbReference type="ChEBI" id="CHEBI:30616"/>
        <label>2</label>
    </ligand>
</feature>
<dbReference type="PROSITE" id="PS00867">
    <property type="entry name" value="CPSASE_2"/>
    <property type="match status" value="2"/>
</dbReference>
<feature type="domain" description="ATP-grasp" evidence="15">
    <location>
        <begin position="684"/>
        <end position="876"/>
    </location>
</feature>
<keyword evidence="11 14" id="KW-0665">Pyrimidine biosynthesis</keyword>
<evidence type="ECO:0000256" key="1">
    <source>
        <dbReference type="ARBA" id="ARBA00005077"/>
    </source>
</evidence>
<keyword evidence="8 14" id="KW-0547">Nucleotide-binding</keyword>
<dbReference type="CDD" id="cd01424">
    <property type="entry name" value="MGS_CPS_II"/>
    <property type="match status" value="1"/>
</dbReference>
<comment type="pathway">
    <text evidence="14">Pyrimidine metabolism; UMP biosynthesis via de novo pathway; (S)-dihydroorotate from bicarbonate: step 1/3.</text>
</comment>
<dbReference type="Gene3D" id="3.30.1490.20">
    <property type="entry name" value="ATP-grasp fold, A domain"/>
    <property type="match status" value="1"/>
</dbReference>
<evidence type="ECO:0000256" key="10">
    <source>
        <dbReference type="ARBA" id="ARBA00022842"/>
    </source>
</evidence>
<feature type="binding site" evidence="14">
    <location>
        <position position="835"/>
    </location>
    <ligand>
        <name>Mn(2+)</name>
        <dbReference type="ChEBI" id="CHEBI:29035"/>
        <label>3</label>
    </ligand>
</feature>
<dbReference type="PANTHER" id="PTHR11405">
    <property type="entry name" value="CARBAMOYLTRANSFERASE FAMILY MEMBER"/>
    <property type="match status" value="1"/>
</dbReference>
<comment type="pathway">
    <text evidence="1 14">Amino-acid biosynthesis; L-arginine biosynthesis; carbamoyl phosphate from bicarbonate: step 1/1.</text>
</comment>
<keyword evidence="18" id="KW-1185">Reference proteome</keyword>
<dbReference type="InterPro" id="IPR016185">
    <property type="entry name" value="PreATP-grasp_dom_sf"/>
</dbReference>
<feature type="binding site" evidence="14">
    <location>
        <position position="849"/>
    </location>
    <ligand>
        <name>Mg(2+)</name>
        <dbReference type="ChEBI" id="CHEBI:18420"/>
        <label>4</label>
    </ligand>
</feature>
<feature type="binding site" evidence="14">
    <location>
        <position position="835"/>
    </location>
    <ligand>
        <name>ATP</name>
        <dbReference type="ChEBI" id="CHEBI:30616"/>
        <label>2</label>
    </ligand>
</feature>
<feature type="binding site" evidence="14">
    <location>
        <position position="849"/>
    </location>
    <ligand>
        <name>Mn(2+)</name>
        <dbReference type="ChEBI" id="CHEBI:29035"/>
        <label>4</label>
    </ligand>
</feature>
<dbReference type="SUPFAM" id="SSF56059">
    <property type="entry name" value="Glutathione synthetase ATP-binding domain-like"/>
    <property type="match status" value="2"/>
</dbReference>
<dbReference type="InterPro" id="IPR058047">
    <property type="entry name" value="CPSase_preATP-grasp"/>
</dbReference>
<feature type="binding site" evidence="14">
    <location>
        <position position="299"/>
    </location>
    <ligand>
        <name>Mg(2+)</name>
        <dbReference type="ChEBI" id="CHEBI:18420"/>
        <label>1</label>
    </ligand>
</feature>
<dbReference type="PRINTS" id="PR00098">
    <property type="entry name" value="CPSASE"/>
</dbReference>
<sequence>MPKRTDIKSIMIIGAGPIVIGQACEFDYSGAQACKALRAEGYRVILVNSNPATIMTDPGLADATYIEPITVEMVEKIIAKERPDALLPTMGGQTALNTSLKLAEAGVLEKYGCELIGAKAEVIDKAEDRLKFRDAMTKIGIESPKSAIAHSMEEARAGLELVKLPCVIRPSFTLGGTGGGIAYNKEEFEQIVSAGLSASMTKEVLIEESVLGWKEFEMEVVRDSADNCIIVCSIENLDPMGVHTGDSVTVAPALTLTDKEYQRMRDASIACLREIGVDTGGSNVQFGINPADGRMVVIEMNPRVSRSSALASKATGFPIAKIAAKLAVGYTLDELKNDITMVTPAAFEPTIDYVVVKIPRFTFEKFPGTPATLTTSMKSVGEAMAIGRSFNEALQKGLRSLETGLSGLDDIEQPGDGSKEAHLASLATPKPDRVLNVAQAFRAGLTVDEIHGACKFEPWFLREIEKIVLAENEVRKAGLPTDTIGLRKLKAMGFSDKRLGKLAGKSEADITALRHQAGVLPVFKRIDTCAGEFASDTPYMYSTYEGGFGTPECESRPTDKKKVVILGGGPNRIGQGIEFDYCCVHACYALRDAGFETIMINCNPETVSTDYDTSDRLYFEPLTAEDVISIIRKEQEKGEILGCIVQYGGQTPLKLSQALDKAGIPILGTSAEAIDIAEDRERFQQLLKGLGLKQPQNGIVRTLDEAVVEAERIGYPVVVRPSYVLGGRAMEIAYNKEQLLRFGQEAVKVSGENPILIDQYLQDAIEVDVDCIADEAGNVYVAGVMEHIEEAGIHSGDSACSLPPYSLSPAIITELKAETEAMAKALKVKGLMNVQYAVKDGEIFVLEVNPRASRTVPFVAKATGVAVAKIGARVMAGAKLSEFKLDDEAISRHVAVKEAVFPFNRFPNVDVILGPEMKSTGEVMGLDTSFERAFAKAQLGAGVNLPLSGGAFISVKEGDKNTAVQLGRRLTEMGFALVATRGTAAKLREAGLEVSVVNKVMEGRPHCVDAISNGEIQIVINTTGSGAAVADSFDIRRSALTHGVPHYTTMAGARAVVHAIAALKAGTLDVAPVQAYFPPSF</sequence>
<dbReference type="InterPro" id="IPR011607">
    <property type="entry name" value="MGS-like_dom"/>
</dbReference>
<dbReference type="NCBIfam" id="TIGR01369">
    <property type="entry name" value="CPSaseII_lrg"/>
    <property type="match status" value="1"/>
</dbReference>
<feature type="binding site" evidence="14">
    <location>
        <position position="299"/>
    </location>
    <ligand>
        <name>Mn(2+)</name>
        <dbReference type="ChEBI" id="CHEBI:29035"/>
        <label>1</label>
    </ligand>
</feature>
<dbReference type="InterPro" id="IPR006275">
    <property type="entry name" value="CPSase_lsu"/>
</dbReference>
<organism evidence="17 18">
    <name type="scientific">Teichococcus aerophilus</name>
    <dbReference type="NCBI Taxonomy" id="1224513"/>
    <lineage>
        <taxon>Bacteria</taxon>
        <taxon>Pseudomonadati</taxon>
        <taxon>Pseudomonadota</taxon>
        <taxon>Alphaproteobacteria</taxon>
        <taxon>Acetobacterales</taxon>
        <taxon>Roseomonadaceae</taxon>
        <taxon>Roseomonas</taxon>
    </lineage>
</organism>
<feature type="binding site" evidence="14">
    <location>
        <position position="285"/>
    </location>
    <ligand>
        <name>Mn(2+)</name>
        <dbReference type="ChEBI" id="CHEBI:29035"/>
        <label>1</label>
    </ligand>
</feature>
<dbReference type="SUPFAM" id="SSF52335">
    <property type="entry name" value="Methylglyoxal synthase-like"/>
    <property type="match status" value="1"/>
</dbReference>
<dbReference type="HAMAP" id="MF_01210_A">
    <property type="entry name" value="CPSase_L_chain_A"/>
    <property type="match status" value="1"/>
</dbReference>
<dbReference type="PROSITE" id="PS50975">
    <property type="entry name" value="ATP_GRASP"/>
    <property type="match status" value="2"/>
</dbReference>
<evidence type="ECO:0000256" key="13">
    <source>
        <dbReference type="ARBA" id="ARBA00047359"/>
    </source>
</evidence>
<evidence type="ECO:0000259" key="16">
    <source>
        <dbReference type="PROSITE" id="PS51855"/>
    </source>
</evidence>
<dbReference type="Pfam" id="PF02786">
    <property type="entry name" value="CPSase_L_D2"/>
    <property type="match status" value="2"/>
</dbReference>
<dbReference type="EMBL" id="JACTVA010000004">
    <property type="protein sequence ID" value="MBC9206036.1"/>
    <property type="molecule type" value="Genomic_DNA"/>
</dbReference>
<dbReference type="Gene3D" id="3.30.470.20">
    <property type="entry name" value="ATP-grasp fold, B domain"/>
    <property type="match status" value="2"/>
</dbReference>
<reference evidence="17 18" key="1">
    <citation type="journal article" date="2013" name="Int. J. Syst. Evol. Microbiol.">
        <title>Roseomonas aerophila sp. nov., isolated from air.</title>
        <authorList>
            <person name="Kim S.J."/>
            <person name="Weon H.Y."/>
            <person name="Ahn J.H."/>
            <person name="Hong S.B."/>
            <person name="Seok S.J."/>
            <person name="Whang K.S."/>
            <person name="Kwon S.W."/>
        </authorList>
    </citation>
    <scope>NUCLEOTIDE SEQUENCE [LARGE SCALE GENOMIC DNA]</scope>
    <source>
        <strain evidence="17 18">NBRC 108923</strain>
    </source>
</reference>
<feature type="binding site" evidence="14">
    <location>
        <position position="210"/>
    </location>
    <ligand>
        <name>ATP</name>
        <dbReference type="ChEBI" id="CHEBI:30616"/>
        <label>1</label>
    </ligand>
</feature>
<feature type="binding site" evidence="14">
    <location>
        <position position="299"/>
    </location>
    <ligand>
        <name>ATP</name>
        <dbReference type="ChEBI" id="CHEBI:30616"/>
        <label>1</label>
    </ligand>
</feature>
<evidence type="ECO:0000256" key="7">
    <source>
        <dbReference type="ARBA" id="ARBA00022737"/>
    </source>
</evidence>
<dbReference type="Proteomes" id="UP000626026">
    <property type="component" value="Unassembled WGS sequence"/>
</dbReference>
<dbReference type="InterPro" id="IPR033937">
    <property type="entry name" value="MGS_CPS_CarB"/>
</dbReference>
<dbReference type="InterPro" id="IPR036914">
    <property type="entry name" value="MGS-like_dom_sf"/>
</dbReference>
<evidence type="ECO:0000256" key="11">
    <source>
        <dbReference type="ARBA" id="ARBA00022975"/>
    </source>
</evidence>
<dbReference type="Pfam" id="PF02787">
    <property type="entry name" value="CPSase_L_D3"/>
    <property type="match status" value="1"/>
</dbReference>
<dbReference type="NCBIfam" id="NF009455">
    <property type="entry name" value="PRK12815.1"/>
    <property type="match status" value="1"/>
</dbReference>
<comment type="catalytic activity">
    <reaction evidence="13 14">
        <text>hydrogencarbonate + NH4(+) + 2 ATP = carbamoyl phosphate + 2 ADP + phosphate + 2 H(+)</text>
        <dbReference type="Rhea" id="RHEA:18029"/>
        <dbReference type="ChEBI" id="CHEBI:15378"/>
        <dbReference type="ChEBI" id="CHEBI:17544"/>
        <dbReference type="ChEBI" id="CHEBI:28938"/>
        <dbReference type="ChEBI" id="CHEBI:30616"/>
        <dbReference type="ChEBI" id="CHEBI:43474"/>
        <dbReference type="ChEBI" id="CHEBI:58228"/>
        <dbReference type="ChEBI" id="CHEBI:456216"/>
        <dbReference type="EC" id="6.3.4.16"/>
    </reaction>
</comment>
<comment type="cofactor">
    <cofactor evidence="14">
        <name>Mg(2+)</name>
        <dbReference type="ChEBI" id="CHEBI:18420"/>
    </cofactor>
    <cofactor evidence="14">
        <name>Mn(2+)</name>
        <dbReference type="ChEBI" id="CHEBI:29035"/>
    </cofactor>
    <text evidence="14">Binds 4 Mg(2+) or Mn(2+) ions per subunit.</text>
</comment>
<keyword evidence="10" id="KW-0460">Magnesium</keyword>
<feature type="binding site" evidence="14">
    <location>
        <position position="847"/>
    </location>
    <ligand>
        <name>ATP</name>
        <dbReference type="ChEBI" id="CHEBI:30616"/>
        <label>2</label>
    </ligand>
</feature>
<comment type="caution">
    <text evidence="14">Lacks conserved residue(s) required for the propagation of feature annotation.</text>
</comment>
<dbReference type="InterPro" id="IPR036897">
    <property type="entry name" value="CarbamoylP_synth_lsu_oligo_sf"/>
</dbReference>
<comment type="similarity">
    <text evidence="2 14">Belongs to the CarB family.</text>
</comment>
<feature type="binding site" evidence="14">
    <location>
        <position position="176"/>
    </location>
    <ligand>
        <name>ATP</name>
        <dbReference type="ChEBI" id="CHEBI:30616"/>
        <label>1</label>
    </ligand>
</feature>
<gene>
    <name evidence="14 17" type="primary">carB</name>
    <name evidence="17" type="ORF">IBL26_04250</name>
</gene>
<comment type="catalytic activity">
    <reaction evidence="14">
        <text>hydrogencarbonate + L-glutamine + 2 ATP + H2O = carbamoyl phosphate + L-glutamate + 2 ADP + phosphate + 2 H(+)</text>
        <dbReference type="Rhea" id="RHEA:18633"/>
        <dbReference type="ChEBI" id="CHEBI:15377"/>
        <dbReference type="ChEBI" id="CHEBI:15378"/>
        <dbReference type="ChEBI" id="CHEBI:17544"/>
        <dbReference type="ChEBI" id="CHEBI:29985"/>
        <dbReference type="ChEBI" id="CHEBI:30616"/>
        <dbReference type="ChEBI" id="CHEBI:43474"/>
        <dbReference type="ChEBI" id="CHEBI:58228"/>
        <dbReference type="ChEBI" id="CHEBI:58359"/>
        <dbReference type="ChEBI" id="CHEBI:456216"/>
        <dbReference type="EC" id="6.3.5.5"/>
    </reaction>
</comment>
<feature type="binding site" evidence="14">
    <location>
        <position position="847"/>
    </location>
    <ligand>
        <name>Mn(2+)</name>
        <dbReference type="ChEBI" id="CHEBI:29035"/>
        <label>3</label>
    </ligand>
</feature>
<dbReference type="PANTHER" id="PTHR11405:SF53">
    <property type="entry name" value="CARBAMOYL-PHOSPHATE SYNTHASE [AMMONIA], MITOCHONDRIAL"/>
    <property type="match status" value="1"/>
</dbReference>
<evidence type="ECO:0000256" key="9">
    <source>
        <dbReference type="ARBA" id="ARBA00022840"/>
    </source>
</evidence>
<feature type="binding site" evidence="14">
    <location>
        <position position="301"/>
    </location>
    <ligand>
        <name>Mn(2+)</name>
        <dbReference type="ChEBI" id="CHEBI:29035"/>
        <label>2</label>
    </ligand>
</feature>
<dbReference type="PROSITE" id="PS00866">
    <property type="entry name" value="CPSASE_1"/>
    <property type="match status" value="1"/>
</dbReference>
<feature type="binding site" evidence="14">
    <location>
        <position position="792"/>
    </location>
    <ligand>
        <name>ATP</name>
        <dbReference type="ChEBI" id="CHEBI:30616"/>
        <label>2</label>
    </ligand>
</feature>
<dbReference type="PROSITE" id="PS51257">
    <property type="entry name" value="PROKAR_LIPOPROTEIN"/>
    <property type="match status" value="1"/>
</dbReference>
<evidence type="ECO:0000259" key="15">
    <source>
        <dbReference type="PROSITE" id="PS50975"/>
    </source>
</evidence>
<dbReference type="RefSeq" id="WP_187783202.1">
    <property type="nucleotide sequence ID" value="NZ_JACTVA010000004.1"/>
</dbReference>
<dbReference type="SMART" id="SM01096">
    <property type="entry name" value="CPSase_L_D3"/>
    <property type="match status" value="1"/>
</dbReference>
<keyword evidence="4 14" id="KW-0436">Ligase</keyword>
<protein>
    <recommendedName>
        <fullName evidence="14">Carbamoyl phosphate synthase large chain</fullName>
        <ecNumber evidence="14">6.3.4.16</ecNumber>
        <ecNumber evidence="14">6.3.5.5</ecNumber>
    </recommendedName>
    <alternativeName>
        <fullName evidence="14">Carbamoyl phosphate synthetase ammonia chain</fullName>
    </alternativeName>
</protein>
<dbReference type="EC" id="6.3.5.5" evidence="14"/>
<comment type="domain">
    <text evidence="14">The large subunit is composed of 2 ATP-grasp domains that are involved in binding the 2 ATP molecules needed for carbamoyl phosphate synthesis. The N-terminal ATP-grasp domain (referred to as the carboxyphosphate synthetic component) catalyzes the ATP-dependent phosphorylation of hydrogencarbonate to carboxyphosphate and the subsequent nucleophilic attack by ammonia to form a carbamate intermediate. The C-terminal ATP-grasp domain (referred to as the carbamoyl phosphate synthetic component) then catalyzes the phosphorylation of carbamate with the second ATP to form the end product carbamoyl phosphate. The reactive and unstable enzyme intermediates are sequentially channeled from one active site to the next through the interior of the protein over a distance of at least 96 A.</text>
</comment>
<evidence type="ECO:0000256" key="2">
    <source>
        <dbReference type="ARBA" id="ARBA00009799"/>
    </source>
</evidence>
<feature type="binding site" evidence="14">
    <location>
        <position position="761"/>
    </location>
    <ligand>
        <name>ATP</name>
        <dbReference type="ChEBI" id="CHEBI:30616"/>
        <label>2</label>
    </ligand>
</feature>
<accession>A0ABR7RI40</accession>
<feature type="binding site" evidence="14">
    <location>
        <position position="793"/>
    </location>
    <ligand>
        <name>ATP</name>
        <dbReference type="ChEBI" id="CHEBI:30616"/>
        <label>2</label>
    </ligand>
</feature>
<dbReference type="InterPro" id="IPR005483">
    <property type="entry name" value="CPSase_dom"/>
</dbReference>
<evidence type="ECO:0000256" key="8">
    <source>
        <dbReference type="ARBA" id="ARBA00022741"/>
    </source>
</evidence>
<feature type="binding site" evidence="14">
    <location>
        <position position="285"/>
    </location>
    <ligand>
        <name>Mg(2+)</name>
        <dbReference type="ChEBI" id="CHEBI:18420"/>
        <label>1</label>
    </ligand>
</feature>
<dbReference type="Gene3D" id="3.40.50.1380">
    <property type="entry name" value="Methylglyoxal synthase-like domain"/>
    <property type="match status" value="1"/>
</dbReference>
<feature type="binding site" evidence="14">
    <location>
        <position position="175"/>
    </location>
    <ligand>
        <name>ATP</name>
        <dbReference type="ChEBI" id="CHEBI:30616"/>
        <label>1</label>
    </ligand>
</feature>
<keyword evidence="5 14" id="KW-0028">Amino-acid biosynthesis</keyword>
<feature type="binding site" evidence="14">
    <location>
        <position position="285"/>
    </location>
    <ligand>
        <name>ATP</name>
        <dbReference type="ChEBI" id="CHEBI:30616"/>
        <label>1</label>
    </ligand>
</feature>
<dbReference type="InterPro" id="IPR011761">
    <property type="entry name" value="ATP-grasp"/>
</dbReference>
<dbReference type="EC" id="6.3.4.16" evidence="14"/>
<evidence type="ECO:0000256" key="4">
    <source>
        <dbReference type="ARBA" id="ARBA00022598"/>
    </source>
</evidence>
<dbReference type="InterPro" id="IPR005480">
    <property type="entry name" value="CPSase_lsu_oligo"/>
</dbReference>
<keyword evidence="7 14" id="KW-0677">Repeat</keyword>
<comment type="caution">
    <text evidence="17">The sequence shown here is derived from an EMBL/GenBank/DDBJ whole genome shotgun (WGS) entry which is preliminary data.</text>
</comment>
<dbReference type="Gene3D" id="1.10.1030.10">
    <property type="entry name" value="Carbamoyl-phosphate synthetase, large subunit oligomerisation domain"/>
    <property type="match status" value="1"/>
</dbReference>
<feature type="binding site" evidence="14">
    <location>
        <position position="835"/>
    </location>
    <ligand>
        <name>Mg(2+)</name>
        <dbReference type="ChEBI" id="CHEBI:18420"/>
        <label>3</label>
    </ligand>
</feature>
<feature type="binding site" evidence="14">
    <location>
        <position position="299"/>
    </location>
    <ligand>
        <name>Mg(2+)</name>
        <dbReference type="ChEBI" id="CHEBI:18420"/>
        <label>2</label>
    </ligand>
</feature>
<feature type="domain" description="MGS-like" evidence="16">
    <location>
        <begin position="943"/>
        <end position="1081"/>
    </location>
</feature>
<keyword evidence="9 14" id="KW-0067">ATP-binding</keyword>
<dbReference type="Gene3D" id="3.40.50.20">
    <property type="match status" value="2"/>
</dbReference>
<dbReference type="InterPro" id="IPR005479">
    <property type="entry name" value="CPAse_ATP-bd"/>
</dbReference>
<evidence type="ECO:0000256" key="5">
    <source>
        <dbReference type="ARBA" id="ARBA00022605"/>
    </source>
</evidence>
<dbReference type="PROSITE" id="PS51855">
    <property type="entry name" value="MGS"/>
    <property type="match status" value="1"/>
</dbReference>
<feature type="binding site" evidence="14">
    <location>
        <position position="720"/>
    </location>
    <ligand>
        <name>ATP</name>
        <dbReference type="ChEBI" id="CHEBI:30616"/>
        <label>2</label>
    </ligand>
</feature>
<evidence type="ECO:0000313" key="18">
    <source>
        <dbReference type="Proteomes" id="UP000626026"/>
    </source>
</evidence>
<feature type="region of interest" description="Allosteric domain" evidence="14">
    <location>
        <begin position="943"/>
        <end position="1081"/>
    </location>
</feature>
<feature type="binding site" evidence="14">
    <location>
        <position position="215"/>
    </location>
    <ligand>
        <name>ATP</name>
        <dbReference type="ChEBI" id="CHEBI:30616"/>
        <label>1</label>
    </ligand>
</feature>
<feature type="binding site" evidence="14">
    <location>
        <position position="847"/>
    </location>
    <ligand>
        <name>Mn(2+)</name>
        <dbReference type="ChEBI" id="CHEBI:29035"/>
        <label>4</label>
    </ligand>
</feature>
<evidence type="ECO:0000256" key="6">
    <source>
        <dbReference type="ARBA" id="ARBA00022723"/>
    </source>
</evidence>
<dbReference type="SMART" id="SM00851">
    <property type="entry name" value="MGS"/>
    <property type="match status" value="1"/>
</dbReference>
<feature type="binding site" evidence="14">
    <location>
        <position position="301"/>
    </location>
    <ligand>
        <name>Mg(2+)</name>
        <dbReference type="ChEBI" id="CHEBI:18420"/>
        <label>2</label>
    </ligand>
</feature>
<feature type="binding site" evidence="14">
    <location>
        <position position="794"/>
    </location>
    <ligand>
        <name>ATP</name>
        <dbReference type="ChEBI" id="CHEBI:30616"/>
        <label>2</label>
    </ligand>
</feature>
<evidence type="ECO:0000256" key="14">
    <source>
        <dbReference type="HAMAP-Rule" id="MF_01210"/>
    </source>
</evidence>
<keyword evidence="12" id="KW-0464">Manganese</keyword>
<feature type="binding site" evidence="14">
    <location>
        <position position="243"/>
    </location>
    <ligand>
        <name>ATP</name>
        <dbReference type="ChEBI" id="CHEBI:30616"/>
        <label>1</label>
    </ligand>
</feature>
<feature type="binding site" evidence="14">
    <location>
        <position position="208"/>
    </location>
    <ligand>
        <name>ATP</name>
        <dbReference type="ChEBI" id="CHEBI:30616"/>
        <label>1</label>
    </ligand>
</feature>
<dbReference type="HAMAP" id="MF_01210_B">
    <property type="entry name" value="CPSase_L_chain_B"/>
    <property type="match status" value="1"/>
</dbReference>
<feature type="region of interest" description="Carboxyphosphate synthetic domain" evidence="14">
    <location>
        <begin position="1"/>
        <end position="402"/>
    </location>
</feature>
<feature type="binding site" evidence="14">
    <location>
        <position position="766"/>
    </location>
    <ligand>
        <name>ATP</name>
        <dbReference type="ChEBI" id="CHEBI:30616"/>
        <label>2</label>
    </ligand>
</feature>
<evidence type="ECO:0000313" key="17">
    <source>
        <dbReference type="EMBL" id="MBC9206036.1"/>
    </source>
</evidence>
<feature type="binding site" evidence="14">
    <location>
        <position position="129"/>
    </location>
    <ligand>
        <name>ATP</name>
        <dbReference type="ChEBI" id="CHEBI:30616"/>
        <label>1</label>
    </ligand>
</feature>
<name>A0ABR7RI40_9PROT</name>
<keyword evidence="3 14" id="KW-0055">Arginine biosynthesis</keyword>
<dbReference type="Pfam" id="PF02142">
    <property type="entry name" value="MGS"/>
    <property type="match status" value="1"/>
</dbReference>
<dbReference type="Pfam" id="PF25596">
    <property type="entry name" value="CPSase_L_D1"/>
    <property type="match status" value="2"/>
</dbReference>
<dbReference type="InterPro" id="IPR013815">
    <property type="entry name" value="ATP_grasp_subdomain_1"/>
</dbReference>
<feature type="domain" description="ATP-grasp" evidence="15">
    <location>
        <begin position="133"/>
        <end position="328"/>
    </location>
</feature>
<dbReference type="GO" id="GO:0004088">
    <property type="term" value="F:carbamoyl-phosphate synthase (glutamine-hydrolyzing) activity"/>
    <property type="evidence" value="ECO:0007669"/>
    <property type="project" value="UniProtKB-EC"/>
</dbReference>
<keyword evidence="6" id="KW-0479">Metal-binding</keyword>
<comment type="subunit">
    <text evidence="14">Composed of two chains; the small (or glutamine) chain promotes the hydrolysis of glutamine to ammonia, which is used by the large (or ammonia) chain to synthesize carbamoyl phosphate. Tetramer of heterodimers (alpha,beta)4.</text>
</comment>
<dbReference type="NCBIfam" id="NF003671">
    <property type="entry name" value="PRK05294.1"/>
    <property type="match status" value="1"/>
</dbReference>
<proteinExistence type="inferred from homology"/>
<feature type="binding site" evidence="14">
    <location>
        <position position="847"/>
    </location>
    <ligand>
        <name>Mg(2+)</name>
        <dbReference type="ChEBI" id="CHEBI:18420"/>
        <label>4</label>
    </ligand>
</feature>
<evidence type="ECO:0000256" key="3">
    <source>
        <dbReference type="ARBA" id="ARBA00022571"/>
    </source>
</evidence>
<feature type="binding site" evidence="14">
    <location>
        <position position="299"/>
    </location>
    <ligand>
        <name>Mn(2+)</name>
        <dbReference type="ChEBI" id="CHEBI:29035"/>
        <label>2</label>
    </ligand>
</feature>
<evidence type="ECO:0000256" key="12">
    <source>
        <dbReference type="ARBA" id="ARBA00023211"/>
    </source>
</evidence>
<comment type="function">
    <text evidence="14">Large subunit of the glutamine-dependent carbamoyl phosphate synthetase (CPSase). CPSase catalyzes the formation of carbamoyl phosphate from the ammonia moiety of glutamine, carbonate, and phosphate donated by ATP, constituting the first step of 2 biosynthetic pathways, one leading to arginine and/or urea and the other to pyrimidine nucleotides. The large subunit (synthetase) binds the substrates ammonia (free or transferred from glutamine from the small subunit), hydrogencarbonate and ATP and carries out an ATP-coupled ligase reaction, activating hydrogencarbonate by forming carboxy phosphate which reacts with ammonia to form carbamoyl phosphate.</text>
</comment>
<feature type="binding site" evidence="14">
    <location>
        <position position="847"/>
    </location>
    <ligand>
        <name>Mg(2+)</name>
        <dbReference type="ChEBI" id="CHEBI:18420"/>
        <label>3</label>
    </ligand>
</feature>